<dbReference type="AlphaFoldDB" id="A0AAW1T8L7"/>
<dbReference type="Proteomes" id="UP001485043">
    <property type="component" value="Unassembled WGS sequence"/>
</dbReference>
<dbReference type="EMBL" id="JALJOV010000250">
    <property type="protein sequence ID" value="KAK9865425.1"/>
    <property type="molecule type" value="Genomic_DNA"/>
</dbReference>
<protein>
    <recommendedName>
        <fullName evidence="3">Mitochondrial ATPase complex subunit ATP10</fullName>
    </recommendedName>
</protein>
<dbReference type="InterPro" id="IPR007849">
    <property type="entry name" value="ATP10"/>
</dbReference>
<evidence type="ECO:0008006" key="3">
    <source>
        <dbReference type="Google" id="ProtNLM"/>
    </source>
</evidence>
<sequence>MLSTLGLISGLLHPKRCCWQLSQSRGVKLFEIFSREKTAERKQRLKEDIDKGYFDDFGQMKTTHGKIFPAQGMDASKAPLFPKITVHAPDGSESQFPPEERAEASLICLAFRSGAEDSLTSWRRPFQQHFHSSGKHAHVALYELALIDSQVMSIWPFRQLILSGGGRQQQAAAAAGSAAAELPATALWYFHDVRPIIRAIGCTNKLTGYAYLVDKRGRIRWRASGQAQPDELHSLLQTSDDLVSSQGLD</sequence>
<proteinExistence type="predicted"/>
<organism evidence="1 2">
    <name type="scientific">Apatococcus fuscideae</name>
    <dbReference type="NCBI Taxonomy" id="2026836"/>
    <lineage>
        <taxon>Eukaryota</taxon>
        <taxon>Viridiplantae</taxon>
        <taxon>Chlorophyta</taxon>
        <taxon>core chlorophytes</taxon>
        <taxon>Trebouxiophyceae</taxon>
        <taxon>Chlorellales</taxon>
        <taxon>Chlorellaceae</taxon>
        <taxon>Apatococcus</taxon>
    </lineage>
</organism>
<evidence type="ECO:0000313" key="1">
    <source>
        <dbReference type="EMBL" id="KAK9865425.1"/>
    </source>
</evidence>
<dbReference type="PANTHER" id="PTHR28106">
    <property type="entry name" value="MITOCHONDRIAL ATPASE COMPLEX SUBUNIT ATP10"/>
    <property type="match status" value="1"/>
</dbReference>
<keyword evidence="2" id="KW-1185">Reference proteome</keyword>
<evidence type="ECO:0000313" key="2">
    <source>
        <dbReference type="Proteomes" id="UP001485043"/>
    </source>
</evidence>
<dbReference type="Pfam" id="PF05176">
    <property type="entry name" value="ATP-synt_10"/>
    <property type="match status" value="1"/>
</dbReference>
<dbReference type="GO" id="GO:0005743">
    <property type="term" value="C:mitochondrial inner membrane"/>
    <property type="evidence" value="ECO:0007669"/>
    <property type="project" value="TreeGrafter"/>
</dbReference>
<dbReference type="PANTHER" id="PTHR28106:SF1">
    <property type="entry name" value="MITOCHONDRIAL ATPASE COMPLEX SUBUNIT ATP10"/>
    <property type="match status" value="1"/>
</dbReference>
<accession>A0AAW1T8L7</accession>
<comment type="caution">
    <text evidence="1">The sequence shown here is derived from an EMBL/GenBank/DDBJ whole genome shotgun (WGS) entry which is preliminary data.</text>
</comment>
<name>A0AAW1T8L7_9CHLO</name>
<reference evidence="1 2" key="1">
    <citation type="journal article" date="2024" name="Nat. Commun.">
        <title>Phylogenomics reveals the evolutionary origins of lichenization in chlorophyte algae.</title>
        <authorList>
            <person name="Puginier C."/>
            <person name="Libourel C."/>
            <person name="Otte J."/>
            <person name="Skaloud P."/>
            <person name="Haon M."/>
            <person name="Grisel S."/>
            <person name="Petersen M."/>
            <person name="Berrin J.G."/>
            <person name="Delaux P.M."/>
            <person name="Dal Grande F."/>
            <person name="Keller J."/>
        </authorList>
    </citation>
    <scope>NUCLEOTIDE SEQUENCE [LARGE SCALE GENOMIC DNA]</scope>
    <source>
        <strain evidence="1 2">SAG 2523</strain>
    </source>
</reference>
<gene>
    <name evidence="1" type="ORF">WJX84_005808</name>
</gene>
<dbReference type="GO" id="GO:0033615">
    <property type="term" value="P:mitochondrial proton-transporting ATP synthase complex assembly"/>
    <property type="evidence" value="ECO:0007669"/>
    <property type="project" value="TreeGrafter"/>
</dbReference>